<reference evidence="10 11" key="1">
    <citation type="submission" date="2024-11" db="EMBL/GenBank/DDBJ databases">
        <title>Adaptive evolution of stress response genes in parasites aligns with host niche diversity.</title>
        <authorList>
            <person name="Hahn C."/>
            <person name="Resl P."/>
        </authorList>
    </citation>
    <scope>NUCLEOTIDE SEQUENCE [LARGE SCALE GENOMIC DNA]</scope>
    <source>
        <strain evidence="10">EGGRZ-B1_66</strain>
        <tissue evidence="10">Body</tissue>
    </source>
</reference>
<dbReference type="PANTHER" id="PTHR11467:SF20">
    <property type="entry name" value="H15 DOMAIN-CONTAINING PROTEIN-RELATED"/>
    <property type="match status" value="1"/>
</dbReference>
<dbReference type="GO" id="GO:0005694">
    <property type="term" value="C:chromosome"/>
    <property type="evidence" value="ECO:0007669"/>
    <property type="project" value="UniProtKB-SubCell"/>
</dbReference>
<dbReference type="Proteomes" id="UP001626550">
    <property type="component" value="Unassembled WGS sequence"/>
</dbReference>
<comment type="caution">
    <text evidence="10">The sequence shown here is derived from an EMBL/GenBank/DDBJ whole genome shotgun (WGS) entry which is preliminary data.</text>
</comment>
<feature type="domain" description="H15" evidence="9">
    <location>
        <begin position="18"/>
        <end position="94"/>
    </location>
</feature>
<evidence type="ECO:0000256" key="3">
    <source>
        <dbReference type="ARBA" id="ARBA00004286"/>
    </source>
</evidence>
<dbReference type="PROSITE" id="PS51504">
    <property type="entry name" value="H15"/>
    <property type="match status" value="1"/>
</dbReference>
<dbReference type="InterPro" id="IPR005819">
    <property type="entry name" value="H1/H5"/>
</dbReference>
<feature type="region of interest" description="Disordered" evidence="8">
    <location>
        <begin position="1"/>
        <end position="22"/>
    </location>
</feature>
<feature type="compositionally biased region" description="Basic residues" evidence="8">
    <location>
        <begin position="98"/>
        <end position="108"/>
    </location>
</feature>
<dbReference type="InterPro" id="IPR005818">
    <property type="entry name" value="Histone_H1/H5_H15"/>
</dbReference>
<accession>A0ABD2PRI6</accession>
<feature type="compositionally biased region" description="Basic residues" evidence="8">
    <location>
        <begin position="152"/>
        <end position="175"/>
    </location>
</feature>
<dbReference type="FunFam" id="1.10.10.10:FF:000140">
    <property type="entry name" value="Histone H1.0"/>
    <property type="match status" value="1"/>
</dbReference>
<evidence type="ECO:0000313" key="11">
    <source>
        <dbReference type="Proteomes" id="UP001626550"/>
    </source>
</evidence>
<comment type="function">
    <text evidence="1">Histones H1 are necessary for the condensation of nucleosome chains into higher-order structures.</text>
</comment>
<dbReference type="PRINTS" id="PR00624">
    <property type="entry name" value="HISTONEH5"/>
</dbReference>
<sequence>MSATPAVKKAKSSKPAANHPPTIDMVNAAIKSTADRKGASLATIKKYIAANYKFDVERNSLYIRKALVHALEKGQIVRVGNKGKGASGSFKLADKAAKVKKSVKKMKTPKKEKPAKSTTDSAKKPKASKPKKATTKKTPVKKAASKKPMSPKTKKTPSKKPKAKKTPKKAAAPKK</sequence>
<gene>
    <name evidence="10" type="primary">HIST1H2BB</name>
    <name evidence="10" type="ORF">Ciccas_012141</name>
</gene>
<evidence type="ECO:0000256" key="1">
    <source>
        <dbReference type="ARBA" id="ARBA00002809"/>
    </source>
</evidence>
<keyword evidence="5 7" id="KW-0238">DNA-binding</keyword>
<name>A0ABD2PRI6_9PLAT</name>
<proteinExistence type="inferred from homology"/>
<protein>
    <submittedName>
        <fullName evidence="10">Histone H2B type 1-B</fullName>
    </submittedName>
</protein>
<evidence type="ECO:0000256" key="6">
    <source>
        <dbReference type="ARBA" id="ARBA00023242"/>
    </source>
</evidence>
<feature type="region of interest" description="Disordered" evidence="8">
    <location>
        <begin position="80"/>
        <end position="175"/>
    </location>
</feature>
<comment type="similarity">
    <text evidence="7">Belongs to the histone H1/H5 family.</text>
</comment>
<evidence type="ECO:0000256" key="5">
    <source>
        <dbReference type="ARBA" id="ARBA00023125"/>
    </source>
</evidence>
<evidence type="ECO:0000256" key="7">
    <source>
        <dbReference type="RuleBase" id="RU003894"/>
    </source>
</evidence>
<evidence type="ECO:0000256" key="2">
    <source>
        <dbReference type="ARBA" id="ARBA00004123"/>
    </source>
</evidence>
<dbReference type="GO" id="GO:0003677">
    <property type="term" value="F:DNA binding"/>
    <property type="evidence" value="ECO:0007669"/>
    <property type="project" value="UniProtKB-KW"/>
</dbReference>
<feature type="compositionally biased region" description="Low complexity" evidence="8">
    <location>
        <begin position="1"/>
        <end position="21"/>
    </location>
</feature>
<dbReference type="AlphaFoldDB" id="A0ABD2PRI6"/>
<dbReference type="GO" id="GO:0005634">
    <property type="term" value="C:nucleus"/>
    <property type="evidence" value="ECO:0007669"/>
    <property type="project" value="UniProtKB-SubCell"/>
</dbReference>
<dbReference type="EMBL" id="JBJKFK010004055">
    <property type="protein sequence ID" value="KAL3309312.1"/>
    <property type="molecule type" value="Genomic_DNA"/>
</dbReference>
<dbReference type="Pfam" id="PF00538">
    <property type="entry name" value="Linker_histone"/>
    <property type="match status" value="1"/>
</dbReference>
<evidence type="ECO:0000256" key="4">
    <source>
        <dbReference type="ARBA" id="ARBA00022454"/>
    </source>
</evidence>
<keyword evidence="6 7" id="KW-0539">Nucleus</keyword>
<feature type="compositionally biased region" description="Basic residues" evidence="8">
    <location>
        <begin position="124"/>
        <end position="145"/>
    </location>
</feature>
<dbReference type="Gene3D" id="1.10.10.10">
    <property type="entry name" value="Winged helix-like DNA-binding domain superfamily/Winged helix DNA-binding domain"/>
    <property type="match status" value="1"/>
</dbReference>
<dbReference type="SMART" id="SM00526">
    <property type="entry name" value="H15"/>
    <property type="match status" value="1"/>
</dbReference>
<keyword evidence="11" id="KW-1185">Reference proteome</keyword>
<keyword evidence="4 7" id="KW-0158">Chromosome</keyword>
<dbReference type="PANTHER" id="PTHR11467">
    <property type="entry name" value="HISTONE H1"/>
    <property type="match status" value="1"/>
</dbReference>
<dbReference type="SUPFAM" id="SSF46785">
    <property type="entry name" value="Winged helix' DNA-binding domain"/>
    <property type="match status" value="1"/>
</dbReference>
<evidence type="ECO:0000256" key="8">
    <source>
        <dbReference type="SAM" id="MobiDB-lite"/>
    </source>
</evidence>
<dbReference type="CDD" id="cd00073">
    <property type="entry name" value="H15"/>
    <property type="match status" value="1"/>
</dbReference>
<organism evidence="10 11">
    <name type="scientific">Cichlidogyrus casuarinus</name>
    <dbReference type="NCBI Taxonomy" id="1844966"/>
    <lineage>
        <taxon>Eukaryota</taxon>
        <taxon>Metazoa</taxon>
        <taxon>Spiralia</taxon>
        <taxon>Lophotrochozoa</taxon>
        <taxon>Platyhelminthes</taxon>
        <taxon>Monogenea</taxon>
        <taxon>Monopisthocotylea</taxon>
        <taxon>Dactylogyridea</taxon>
        <taxon>Ancyrocephalidae</taxon>
        <taxon>Cichlidogyrus</taxon>
    </lineage>
</organism>
<dbReference type="InterPro" id="IPR036390">
    <property type="entry name" value="WH_DNA-bd_sf"/>
</dbReference>
<evidence type="ECO:0000259" key="9">
    <source>
        <dbReference type="PROSITE" id="PS51504"/>
    </source>
</evidence>
<dbReference type="InterPro" id="IPR036388">
    <property type="entry name" value="WH-like_DNA-bd_sf"/>
</dbReference>
<comment type="subcellular location">
    <subcellularLocation>
        <location evidence="3">Chromosome</location>
    </subcellularLocation>
    <subcellularLocation>
        <location evidence="2 7">Nucleus</location>
    </subcellularLocation>
</comment>
<evidence type="ECO:0000313" key="10">
    <source>
        <dbReference type="EMBL" id="KAL3309312.1"/>
    </source>
</evidence>